<gene>
    <name evidence="6" type="ORF">ACFSTE_17530</name>
</gene>
<dbReference type="InterPro" id="IPR002376">
    <property type="entry name" value="Formyl_transf_N"/>
</dbReference>
<evidence type="ECO:0000256" key="2">
    <source>
        <dbReference type="ARBA" id="ARBA00012254"/>
    </source>
</evidence>
<proteinExistence type="predicted"/>
<comment type="pathway">
    <text evidence="1">Purine metabolism; IMP biosynthesis via de novo pathway; N(2)-formyl-N(1)-(5-phospho-D-ribosyl)glycinamide from N(1)-(5-phospho-D-ribosyl)glycinamide (10-formyl THF route): step 1/1.</text>
</comment>
<dbReference type="Pfam" id="PF00551">
    <property type="entry name" value="Formyl_trans_N"/>
    <property type="match status" value="1"/>
</dbReference>
<evidence type="ECO:0000256" key="4">
    <source>
        <dbReference type="ARBA" id="ARBA00022755"/>
    </source>
</evidence>
<organism evidence="6 7">
    <name type="scientific">Aquimarina hainanensis</name>
    <dbReference type="NCBI Taxonomy" id="1578017"/>
    <lineage>
        <taxon>Bacteria</taxon>
        <taxon>Pseudomonadati</taxon>
        <taxon>Bacteroidota</taxon>
        <taxon>Flavobacteriia</taxon>
        <taxon>Flavobacteriales</taxon>
        <taxon>Flavobacteriaceae</taxon>
        <taxon>Aquimarina</taxon>
    </lineage>
</organism>
<accession>A0ABW5NBZ8</accession>
<keyword evidence="3" id="KW-0808">Transferase</keyword>
<dbReference type="Proteomes" id="UP001597459">
    <property type="component" value="Unassembled WGS sequence"/>
</dbReference>
<evidence type="ECO:0000256" key="3">
    <source>
        <dbReference type="ARBA" id="ARBA00022679"/>
    </source>
</evidence>
<comment type="caution">
    <text evidence="6">The sequence shown here is derived from an EMBL/GenBank/DDBJ whole genome shotgun (WGS) entry which is preliminary data.</text>
</comment>
<reference evidence="7" key="1">
    <citation type="journal article" date="2019" name="Int. J. Syst. Evol. Microbiol.">
        <title>The Global Catalogue of Microorganisms (GCM) 10K type strain sequencing project: providing services to taxonomists for standard genome sequencing and annotation.</title>
        <authorList>
            <consortium name="The Broad Institute Genomics Platform"/>
            <consortium name="The Broad Institute Genome Sequencing Center for Infectious Disease"/>
            <person name="Wu L."/>
            <person name="Ma J."/>
        </authorList>
    </citation>
    <scope>NUCLEOTIDE SEQUENCE [LARGE SCALE GENOMIC DNA]</scope>
    <source>
        <strain evidence="7">KCTC 42423</strain>
    </source>
</reference>
<dbReference type="PANTHER" id="PTHR43369">
    <property type="entry name" value="PHOSPHORIBOSYLGLYCINAMIDE FORMYLTRANSFERASE"/>
    <property type="match status" value="1"/>
</dbReference>
<keyword evidence="7" id="KW-1185">Reference proteome</keyword>
<dbReference type="EC" id="2.1.2.2" evidence="2"/>
<dbReference type="EMBL" id="JBHULX010000039">
    <property type="protein sequence ID" value="MFD2592641.1"/>
    <property type="molecule type" value="Genomic_DNA"/>
</dbReference>
<feature type="domain" description="Formyl transferase N-terminal" evidence="5">
    <location>
        <begin position="9"/>
        <end position="189"/>
    </location>
</feature>
<dbReference type="InterPro" id="IPR036477">
    <property type="entry name" value="Formyl_transf_N_sf"/>
</dbReference>
<evidence type="ECO:0000313" key="7">
    <source>
        <dbReference type="Proteomes" id="UP001597459"/>
    </source>
</evidence>
<protein>
    <recommendedName>
        <fullName evidence="2">phosphoribosylglycinamide formyltransferase 1</fullName>
        <ecNumber evidence="2">2.1.2.2</ecNumber>
    </recommendedName>
</protein>
<evidence type="ECO:0000259" key="5">
    <source>
        <dbReference type="Pfam" id="PF00551"/>
    </source>
</evidence>
<dbReference type="SUPFAM" id="SSF53328">
    <property type="entry name" value="Formyltransferase"/>
    <property type="match status" value="1"/>
</dbReference>
<name>A0ABW5NBZ8_9FLAO</name>
<keyword evidence="4" id="KW-0658">Purine biosynthesis</keyword>
<dbReference type="PANTHER" id="PTHR43369:SF2">
    <property type="entry name" value="PHOSPHORIBOSYLGLYCINAMIDE FORMYLTRANSFERASE"/>
    <property type="match status" value="1"/>
</dbReference>
<evidence type="ECO:0000256" key="1">
    <source>
        <dbReference type="ARBA" id="ARBA00005054"/>
    </source>
</evidence>
<sequence>MSTEKKINWAILVTGWGRNAKDTLEAFDNKKFDKSKIRLVVYQEEPCGAAEKAREMGVETLQLVRKEFDSAVAYQEKLIQVLKEREIDFIFMLNYKYIIREAMLKAFPDRILNIHPSLFPSFLGTKTAIQDALAYGVKITGITTHIIDDKVDEGKILCQKAIEVKEGDTFDTLYPKFAKQGRKIIIKTIQEIERSHIL</sequence>
<dbReference type="RefSeq" id="WP_378254690.1">
    <property type="nucleotide sequence ID" value="NZ_JBHSJV010000001.1"/>
</dbReference>
<evidence type="ECO:0000313" key="6">
    <source>
        <dbReference type="EMBL" id="MFD2592641.1"/>
    </source>
</evidence>
<dbReference type="Gene3D" id="3.40.50.170">
    <property type="entry name" value="Formyl transferase, N-terminal domain"/>
    <property type="match status" value="1"/>
</dbReference>